<dbReference type="PROSITE" id="PS00108">
    <property type="entry name" value="PROTEIN_KINASE_ST"/>
    <property type="match status" value="1"/>
</dbReference>
<dbReference type="AlphaFoldDB" id="A0A9E7HAA6"/>
<keyword evidence="6" id="KW-1133">Transmembrane helix</keyword>
<dbReference type="Proteomes" id="UP001055439">
    <property type="component" value="Chromosome 8"/>
</dbReference>
<dbReference type="Pfam" id="PF00069">
    <property type="entry name" value="Pkinase"/>
    <property type="match status" value="1"/>
</dbReference>
<keyword evidence="2 5" id="KW-0547">Nucleotide-binding</keyword>
<dbReference type="PANTHER" id="PTHR46008">
    <property type="entry name" value="LEAF RUST 10 DISEASE-RESISTANCE LOCUS RECEPTOR-LIKE PROTEIN KINASE-LIKE 1.4"/>
    <property type="match status" value="1"/>
</dbReference>
<dbReference type="InterPro" id="IPR011009">
    <property type="entry name" value="Kinase-like_dom_sf"/>
</dbReference>
<evidence type="ECO:0000256" key="1">
    <source>
        <dbReference type="ARBA" id="ARBA00022679"/>
    </source>
</evidence>
<name>A0A9E7HAA6_9LILI</name>
<evidence type="ECO:0000256" key="3">
    <source>
        <dbReference type="ARBA" id="ARBA00022777"/>
    </source>
</evidence>
<dbReference type="GO" id="GO:0005524">
    <property type="term" value="F:ATP binding"/>
    <property type="evidence" value="ECO:0007669"/>
    <property type="project" value="UniProtKB-UniRule"/>
</dbReference>
<protein>
    <submittedName>
        <fullName evidence="8">STYKc</fullName>
    </submittedName>
</protein>
<dbReference type="Gene3D" id="3.30.200.20">
    <property type="entry name" value="Phosphorylase Kinase, domain 1"/>
    <property type="match status" value="1"/>
</dbReference>
<evidence type="ECO:0000259" key="7">
    <source>
        <dbReference type="PROSITE" id="PS50011"/>
    </source>
</evidence>
<dbReference type="InterPro" id="IPR008271">
    <property type="entry name" value="Ser/Thr_kinase_AS"/>
</dbReference>
<keyword evidence="6" id="KW-0472">Membrane</keyword>
<reference evidence="8" key="1">
    <citation type="submission" date="2022-05" db="EMBL/GenBank/DDBJ databases">
        <title>The Musa troglodytarum L. genome provides insights into the mechanism of non-climacteric behaviour and enrichment of carotenoids.</title>
        <authorList>
            <person name="Wang J."/>
        </authorList>
    </citation>
    <scope>NUCLEOTIDE SEQUENCE</scope>
    <source>
        <tissue evidence="8">Leaf</tissue>
    </source>
</reference>
<keyword evidence="6" id="KW-0812">Transmembrane</keyword>
<keyword evidence="1" id="KW-0808">Transferase</keyword>
<evidence type="ECO:0000256" key="5">
    <source>
        <dbReference type="PROSITE-ProRule" id="PRU10141"/>
    </source>
</evidence>
<dbReference type="GO" id="GO:0004672">
    <property type="term" value="F:protein kinase activity"/>
    <property type="evidence" value="ECO:0007669"/>
    <property type="project" value="InterPro"/>
</dbReference>
<organism evidence="8 9">
    <name type="scientific">Musa troglodytarum</name>
    <name type="common">fe'i banana</name>
    <dbReference type="NCBI Taxonomy" id="320322"/>
    <lineage>
        <taxon>Eukaryota</taxon>
        <taxon>Viridiplantae</taxon>
        <taxon>Streptophyta</taxon>
        <taxon>Embryophyta</taxon>
        <taxon>Tracheophyta</taxon>
        <taxon>Spermatophyta</taxon>
        <taxon>Magnoliopsida</taxon>
        <taxon>Liliopsida</taxon>
        <taxon>Zingiberales</taxon>
        <taxon>Musaceae</taxon>
        <taxon>Musa</taxon>
    </lineage>
</organism>
<feature type="transmembrane region" description="Helical" evidence="6">
    <location>
        <begin position="79"/>
        <end position="96"/>
    </location>
</feature>
<dbReference type="InterPro" id="IPR000719">
    <property type="entry name" value="Prot_kinase_dom"/>
</dbReference>
<keyword evidence="3" id="KW-0418">Kinase</keyword>
<evidence type="ECO:0000256" key="2">
    <source>
        <dbReference type="ARBA" id="ARBA00022741"/>
    </source>
</evidence>
<evidence type="ECO:0000313" key="8">
    <source>
        <dbReference type="EMBL" id="URE29760.1"/>
    </source>
</evidence>
<sequence>MDLFEVDMPYNKCTPPLTIWQHPPSHSILRSDFVASPTTKKRESQALYSSQSSSPHSVCFHLLFPLIDRQRMSSSHQNLFFFFFLLFFELVFFFAATRASGCNQTCGSATVSYPFGFSDGCGIRLNCSAAGEMQLSGHRIGVITHEAIILDVQPVCDRPILAAEGLFRSHYALTSSNTLFLRNCSSQRDYGCSISTEKMARRLNLTSCGLQGDDTVCYSSRKTDGFLSWEEFTEATAGCAFMFASARYEGDTFSNPSLVFGEAETGWWLNGECRCAANANCKRVDTPVSGGSTGFRCSCHEGFIGDGFADGAGCVRVRNCRSLSFISNDCWSDSKVAAFVGGILAAVSLMLGLAFFRHYIRRLATASRGKQITRRLLSQTSCTVVTFSLKNVERATSNFAGTSVLGAGAYSTVYVGKLSNAGLVAIKRLKHDDADLVANEIKLVSSVSHPNVVRLLGCCIEGGEHILVYEFMPNGTLSQHLRRERGHGLSWHARVSIAADVATAVAYLHTAVQPPIYHRDVKSSNILLDYNLRPKLADFGLATAVMVESSNVSIVPQGTLGYVDPQCRCNFHLSEKCDVYSFGVVLAEMITAMKVVDFGRATSEVNLAALATDRIGKGMVEDIVDPFIKDDWDGRTRASVQEVAEVAFRCLSFYREARPSMAEVAEELERIRIEDCRSATEKATDSVGILN</sequence>
<dbReference type="PROSITE" id="PS00107">
    <property type="entry name" value="PROTEIN_KINASE_ATP"/>
    <property type="match status" value="1"/>
</dbReference>
<dbReference type="InterPro" id="IPR017441">
    <property type="entry name" value="Protein_kinase_ATP_BS"/>
</dbReference>
<gene>
    <name evidence="8" type="ORF">MUK42_03198</name>
</gene>
<dbReference type="EMBL" id="CP097510">
    <property type="protein sequence ID" value="URE29760.1"/>
    <property type="molecule type" value="Genomic_DNA"/>
</dbReference>
<dbReference type="PROSITE" id="PS50011">
    <property type="entry name" value="PROTEIN_KINASE_DOM"/>
    <property type="match status" value="1"/>
</dbReference>
<dbReference type="OrthoDB" id="4062651at2759"/>
<evidence type="ECO:0000256" key="6">
    <source>
        <dbReference type="SAM" id="Phobius"/>
    </source>
</evidence>
<keyword evidence="4 5" id="KW-0067">ATP-binding</keyword>
<feature type="binding site" evidence="5">
    <location>
        <position position="427"/>
    </location>
    <ligand>
        <name>ATP</name>
        <dbReference type="ChEBI" id="CHEBI:30616"/>
    </ligand>
</feature>
<dbReference type="PANTHER" id="PTHR46008:SF62">
    <property type="entry name" value="PROTEIN KINASE DOMAIN-CONTAINING PROTEIN"/>
    <property type="match status" value="1"/>
</dbReference>
<dbReference type="SMART" id="SM00220">
    <property type="entry name" value="S_TKc"/>
    <property type="match status" value="1"/>
</dbReference>
<accession>A0A9E7HAA6</accession>
<evidence type="ECO:0000256" key="4">
    <source>
        <dbReference type="ARBA" id="ARBA00022840"/>
    </source>
</evidence>
<feature type="domain" description="Protein kinase" evidence="7">
    <location>
        <begin position="399"/>
        <end position="671"/>
    </location>
</feature>
<evidence type="ECO:0000313" key="9">
    <source>
        <dbReference type="Proteomes" id="UP001055439"/>
    </source>
</evidence>
<dbReference type="Gene3D" id="1.10.510.10">
    <property type="entry name" value="Transferase(Phosphotransferase) domain 1"/>
    <property type="match status" value="1"/>
</dbReference>
<proteinExistence type="predicted"/>
<feature type="transmembrane region" description="Helical" evidence="6">
    <location>
        <begin position="336"/>
        <end position="360"/>
    </location>
</feature>
<keyword evidence="9" id="KW-1185">Reference proteome</keyword>
<dbReference type="SUPFAM" id="SSF56112">
    <property type="entry name" value="Protein kinase-like (PK-like)"/>
    <property type="match status" value="1"/>
</dbReference>